<dbReference type="PANTHER" id="PTHR23100:SF0">
    <property type="entry name" value="ARGININE BIOSYNTHESIS BIFUNCTIONAL PROTEIN ARGJ, MITOCHONDRIAL"/>
    <property type="match status" value="1"/>
</dbReference>
<feature type="site" description="Cleavage; by autolysis" evidence="10">
    <location>
        <begin position="187"/>
        <end position="188"/>
    </location>
</feature>
<comment type="similarity">
    <text evidence="1 10">Belongs to the ArgJ family.</text>
</comment>
<comment type="subunit">
    <text evidence="2 10">Heterotetramer of two alpha and two beta chains.</text>
</comment>
<dbReference type="EC" id="2.3.1.1" evidence="10"/>
<evidence type="ECO:0000313" key="11">
    <source>
        <dbReference type="EMBL" id="RXE59052.1"/>
    </source>
</evidence>
<keyword evidence="12" id="KW-1185">Reference proteome</keyword>
<comment type="function">
    <text evidence="10">Catalyzes two activities which are involved in the cyclic version of arginine biosynthesis: the synthesis of N-acetylglutamate from glutamate and acetyl-CoA as the acetyl donor, and of ornithine by transacetylation between N(2)-acetylornithine and glutamate.</text>
</comment>
<keyword evidence="4 10" id="KW-0028">Amino-acid biosynthesis</keyword>
<gene>
    <name evidence="10 11" type="primary">argJ</name>
    <name evidence="11" type="ORF">EFD62_08790</name>
</gene>
<feature type="chain" id="PRO_5023524415" description="Arginine biosynthesis bifunctional protein ArgJ beta chain" evidence="10">
    <location>
        <begin position="188"/>
        <end position="401"/>
    </location>
</feature>
<comment type="pathway">
    <text evidence="10">Amino-acid biosynthesis; L-arginine biosynthesis; N(2)-acetyl-L-ornithine from L-glutamate: step 1/4.</text>
</comment>
<keyword evidence="10" id="KW-0963">Cytoplasm</keyword>
<evidence type="ECO:0000256" key="9">
    <source>
        <dbReference type="ARBA" id="ARBA00049439"/>
    </source>
</evidence>
<keyword evidence="5 10" id="KW-0808">Transferase</keyword>
<evidence type="ECO:0000256" key="2">
    <source>
        <dbReference type="ARBA" id="ARBA00011475"/>
    </source>
</evidence>
<dbReference type="FunFam" id="3.60.70.12:FF:000001">
    <property type="entry name" value="Arginine biosynthesis bifunctional protein ArgJ, chloroplastic"/>
    <property type="match status" value="1"/>
</dbReference>
<evidence type="ECO:0000313" key="12">
    <source>
        <dbReference type="Proteomes" id="UP000289166"/>
    </source>
</evidence>
<proteinExistence type="inferred from homology"/>
<dbReference type="GO" id="GO:0004042">
    <property type="term" value="F:L-glutamate N-acetyltransferase activity"/>
    <property type="evidence" value="ECO:0007669"/>
    <property type="project" value="UniProtKB-UniRule"/>
</dbReference>
<dbReference type="InterPro" id="IPR016117">
    <property type="entry name" value="ArgJ-like_dom_sf"/>
</dbReference>
<evidence type="ECO:0000256" key="8">
    <source>
        <dbReference type="ARBA" id="ARBA00023315"/>
    </source>
</evidence>
<dbReference type="GO" id="GO:0006526">
    <property type="term" value="P:L-arginine biosynthetic process"/>
    <property type="evidence" value="ECO:0007669"/>
    <property type="project" value="UniProtKB-UniRule"/>
</dbReference>
<dbReference type="HAMAP" id="MF_01106">
    <property type="entry name" value="ArgJ"/>
    <property type="match status" value="1"/>
</dbReference>
<evidence type="ECO:0000256" key="3">
    <source>
        <dbReference type="ARBA" id="ARBA00022571"/>
    </source>
</evidence>
<comment type="catalytic activity">
    <reaction evidence="10">
        <text>L-glutamate + acetyl-CoA = N-acetyl-L-glutamate + CoA + H(+)</text>
        <dbReference type="Rhea" id="RHEA:24292"/>
        <dbReference type="ChEBI" id="CHEBI:15378"/>
        <dbReference type="ChEBI" id="CHEBI:29985"/>
        <dbReference type="ChEBI" id="CHEBI:44337"/>
        <dbReference type="ChEBI" id="CHEBI:57287"/>
        <dbReference type="ChEBI" id="CHEBI:57288"/>
        <dbReference type="EC" id="2.3.1.1"/>
    </reaction>
</comment>
<dbReference type="NCBIfam" id="TIGR00120">
    <property type="entry name" value="ArgJ"/>
    <property type="match status" value="1"/>
</dbReference>
<dbReference type="NCBIfam" id="NF003802">
    <property type="entry name" value="PRK05388.1"/>
    <property type="match status" value="1"/>
</dbReference>
<feature type="site" description="Involved in the stabilization of negative charge on the oxyanion by the formation of the oxyanion hole" evidence="10">
    <location>
        <position position="115"/>
    </location>
</feature>
<dbReference type="Gene3D" id="3.10.20.340">
    <property type="entry name" value="ArgJ beta chain, C-terminal domain"/>
    <property type="match status" value="1"/>
</dbReference>
<sequence length="401" mass="42743">MINIIDGGVTAPKGFKASGVPCGLKNNQKKDLAVVCSNDIAVAAGVFTKNVVKGHSLQVTMDHIKSGYAQALVINSGNANACLGEQGYKDAKEMASLTAQLLNCDTENVLVGSTGVIGMPLNLPKVRSGIRTAVSGLSEEGGHDAAEAIMTTDLVSKEIAVEFEIQGEKVRIGAMAKGSGMIHPNMATMIGVITTDVNISKGLLDRVLKEVITHTFNRVSVDGDTSVCDMVVILANGEADNEGIVKENIEYSTFKSALEYVCTYLSKMIAKDGEGATKLIEVVAEGALHAEDAYKVVSAIAKSPLVKTAIFGEDANWGRIITAAGYSGADFDPNLVDIFIGDLMVCRNGTGLKFDEEKAKEILKENEVKIKINLKRGTASDRIWTCDFSYDYVKINGSYRS</sequence>
<feature type="binding site" evidence="10">
    <location>
        <position position="401"/>
    </location>
    <ligand>
        <name>substrate</name>
    </ligand>
</feature>
<comment type="pathway">
    <text evidence="10">Amino-acid biosynthesis; L-arginine biosynthesis; L-ornithine and N-acetyl-L-glutamate from L-glutamate and N(2)-acetyl-L-ornithine (cyclic): step 1/1.</text>
</comment>
<feature type="chain" id="PRO_5023524416" description="Arginine biosynthesis bifunctional protein ArgJ alpha chain" evidence="10">
    <location>
        <begin position="1"/>
        <end position="187"/>
    </location>
</feature>
<comment type="subcellular location">
    <subcellularLocation>
        <location evidence="10">Cytoplasm</location>
    </subcellularLocation>
</comment>
<feature type="site" description="Involved in the stabilization of negative charge on the oxyanion by the formation of the oxyanion hole" evidence="10">
    <location>
        <position position="114"/>
    </location>
</feature>
<feature type="active site" description="Nucleophile" evidence="10">
    <location>
        <position position="188"/>
    </location>
</feature>
<dbReference type="PANTHER" id="PTHR23100">
    <property type="entry name" value="ARGININE BIOSYNTHESIS BIFUNCTIONAL PROTEIN ARGJ"/>
    <property type="match status" value="1"/>
</dbReference>
<feature type="binding site" evidence="10">
    <location>
        <position position="396"/>
    </location>
    <ligand>
        <name>substrate</name>
    </ligand>
</feature>
<keyword evidence="7 10" id="KW-0511">Multifunctional enzyme</keyword>
<reference evidence="12" key="1">
    <citation type="submission" date="2018-11" db="EMBL/GenBank/DDBJ databases">
        <title>Genome sequencing of a novel mesophilic and cellulolytic organism within the genus Hungateiclostridium.</title>
        <authorList>
            <person name="Rettenmaier R."/>
            <person name="Liebl W."/>
            <person name="Zverlov V."/>
        </authorList>
    </citation>
    <scope>NUCLEOTIDE SEQUENCE [LARGE SCALE GENOMIC DNA]</scope>
    <source>
        <strain evidence="12">N2K1</strain>
    </source>
</reference>
<comment type="caution">
    <text evidence="11">The sequence shown here is derived from an EMBL/GenBank/DDBJ whole genome shotgun (WGS) entry which is preliminary data.</text>
</comment>
<evidence type="ECO:0000256" key="1">
    <source>
        <dbReference type="ARBA" id="ARBA00006774"/>
    </source>
</evidence>
<dbReference type="GO" id="GO:0005737">
    <property type="term" value="C:cytoplasm"/>
    <property type="evidence" value="ECO:0007669"/>
    <property type="project" value="UniProtKB-SubCell"/>
</dbReference>
<dbReference type="InterPro" id="IPR042195">
    <property type="entry name" value="ArgJ_beta_C"/>
</dbReference>
<dbReference type="Proteomes" id="UP000289166">
    <property type="component" value="Unassembled WGS sequence"/>
</dbReference>
<dbReference type="FunFam" id="3.10.20.340:FF:000001">
    <property type="entry name" value="Arginine biosynthesis bifunctional protein ArgJ, chloroplastic"/>
    <property type="match status" value="1"/>
</dbReference>
<feature type="binding site" evidence="10">
    <location>
        <position position="151"/>
    </location>
    <ligand>
        <name>substrate</name>
    </ligand>
</feature>
<dbReference type="UniPathway" id="UPA00068">
    <property type="reaction ID" value="UER00106"/>
</dbReference>
<dbReference type="RefSeq" id="WP_069194394.1">
    <property type="nucleotide sequence ID" value="NZ_RLII01000009.1"/>
</dbReference>
<feature type="binding site" evidence="10">
    <location>
        <position position="177"/>
    </location>
    <ligand>
        <name>substrate</name>
    </ligand>
</feature>
<keyword evidence="3 10" id="KW-0055">Arginine biosynthesis</keyword>
<dbReference type="GO" id="GO:0004358">
    <property type="term" value="F:L-glutamate N-acetyltransferase activity, acting on acetyl-L-ornithine as donor"/>
    <property type="evidence" value="ECO:0007669"/>
    <property type="project" value="UniProtKB-UniRule"/>
</dbReference>
<dbReference type="SUPFAM" id="SSF56266">
    <property type="entry name" value="DmpA/ArgJ-like"/>
    <property type="match status" value="1"/>
</dbReference>
<accession>A0A4Q0I7P8</accession>
<feature type="binding site" evidence="10">
    <location>
        <position position="188"/>
    </location>
    <ligand>
        <name>substrate</name>
    </ligand>
</feature>
<dbReference type="EC" id="2.3.1.35" evidence="10"/>
<keyword evidence="6 10" id="KW-0068">Autocatalytic cleavage</keyword>
<keyword evidence="8 10" id="KW-0012">Acyltransferase</keyword>
<organism evidence="11 12">
    <name type="scientific">Acetivibrio mesophilus</name>
    <dbReference type="NCBI Taxonomy" id="2487273"/>
    <lineage>
        <taxon>Bacteria</taxon>
        <taxon>Bacillati</taxon>
        <taxon>Bacillota</taxon>
        <taxon>Clostridia</taxon>
        <taxon>Eubacteriales</taxon>
        <taxon>Oscillospiraceae</taxon>
        <taxon>Acetivibrio</taxon>
    </lineage>
</organism>
<evidence type="ECO:0000256" key="7">
    <source>
        <dbReference type="ARBA" id="ARBA00023268"/>
    </source>
</evidence>
<dbReference type="AlphaFoldDB" id="A0A4Q0I7P8"/>
<dbReference type="GO" id="GO:0006592">
    <property type="term" value="P:ornithine biosynthetic process"/>
    <property type="evidence" value="ECO:0007669"/>
    <property type="project" value="TreeGrafter"/>
</dbReference>
<name>A0A4Q0I7P8_9FIRM</name>
<evidence type="ECO:0000256" key="5">
    <source>
        <dbReference type="ARBA" id="ARBA00022679"/>
    </source>
</evidence>
<comment type="catalytic activity">
    <reaction evidence="9 10">
        <text>N(2)-acetyl-L-ornithine + L-glutamate = N-acetyl-L-glutamate + L-ornithine</text>
        <dbReference type="Rhea" id="RHEA:15349"/>
        <dbReference type="ChEBI" id="CHEBI:29985"/>
        <dbReference type="ChEBI" id="CHEBI:44337"/>
        <dbReference type="ChEBI" id="CHEBI:46911"/>
        <dbReference type="ChEBI" id="CHEBI:57805"/>
        <dbReference type="EC" id="2.3.1.35"/>
    </reaction>
</comment>
<protein>
    <recommendedName>
        <fullName evidence="10">Arginine biosynthesis bifunctional protein ArgJ</fullName>
    </recommendedName>
    <domain>
        <recommendedName>
            <fullName evidence="10">Glutamate N-acetyltransferase</fullName>
            <ecNumber evidence="10">2.3.1.35</ecNumber>
        </recommendedName>
        <alternativeName>
            <fullName evidence="10">Ornithine acetyltransferase</fullName>
            <shortName evidence="10">OATase</shortName>
        </alternativeName>
        <alternativeName>
            <fullName evidence="10">Ornithine transacetylase</fullName>
        </alternativeName>
    </domain>
    <domain>
        <recommendedName>
            <fullName evidence="10">Amino-acid acetyltransferase</fullName>
            <ecNumber evidence="10">2.3.1.1</ecNumber>
        </recommendedName>
        <alternativeName>
            <fullName evidence="10">N-acetylglutamate synthase</fullName>
            <shortName evidence="10">AGSase</shortName>
        </alternativeName>
    </domain>
    <component>
        <recommendedName>
            <fullName evidence="10">Arginine biosynthesis bifunctional protein ArgJ alpha chain</fullName>
        </recommendedName>
    </component>
    <component>
        <recommendedName>
            <fullName evidence="10">Arginine biosynthesis bifunctional protein ArgJ beta chain</fullName>
        </recommendedName>
    </component>
</protein>
<dbReference type="CDD" id="cd02152">
    <property type="entry name" value="OAT"/>
    <property type="match status" value="1"/>
</dbReference>
<evidence type="ECO:0000256" key="6">
    <source>
        <dbReference type="ARBA" id="ARBA00022813"/>
    </source>
</evidence>
<dbReference type="EMBL" id="RLII01000009">
    <property type="protein sequence ID" value="RXE59052.1"/>
    <property type="molecule type" value="Genomic_DNA"/>
</dbReference>
<dbReference type="Pfam" id="PF01960">
    <property type="entry name" value="ArgJ"/>
    <property type="match status" value="1"/>
</dbReference>
<feature type="binding site" evidence="10">
    <location>
        <position position="274"/>
    </location>
    <ligand>
        <name>substrate</name>
    </ligand>
</feature>
<dbReference type="InterPro" id="IPR002813">
    <property type="entry name" value="Arg_biosynth_ArgJ"/>
</dbReference>
<evidence type="ECO:0000256" key="4">
    <source>
        <dbReference type="ARBA" id="ARBA00022605"/>
    </source>
</evidence>
<dbReference type="Gene3D" id="3.60.70.12">
    <property type="entry name" value="L-amino peptidase D-ALA esterase/amidase"/>
    <property type="match status" value="1"/>
</dbReference>
<dbReference type="OrthoDB" id="9804242at2"/>
<evidence type="ECO:0000256" key="10">
    <source>
        <dbReference type="HAMAP-Rule" id="MF_01106"/>
    </source>
</evidence>